<dbReference type="PANTHER" id="PTHR37984:SF5">
    <property type="entry name" value="PROTEIN NYNRIN-LIKE"/>
    <property type="match status" value="1"/>
</dbReference>
<dbReference type="InterPro" id="IPR041577">
    <property type="entry name" value="RT_RNaseH_2"/>
</dbReference>
<dbReference type="InterPro" id="IPR043128">
    <property type="entry name" value="Rev_trsase/Diguanyl_cyclase"/>
</dbReference>
<dbReference type="GO" id="GO:0003824">
    <property type="term" value="F:catalytic activity"/>
    <property type="evidence" value="ECO:0007669"/>
    <property type="project" value="UniProtKB-KW"/>
</dbReference>
<accession>A0A485LG88</accession>
<dbReference type="Pfam" id="PF00078">
    <property type="entry name" value="RVT_1"/>
    <property type="match status" value="1"/>
</dbReference>
<gene>
    <name evidence="4" type="primary">Aste57867_20333</name>
    <name evidence="3" type="ORF">As57867_020267</name>
    <name evidence="4" type="ORF">ASTE57867_20333</name>
</gene>
<evidence type="ECO:0000313" key="5">
    <source>
        <dbReference type="Proteomes" id="UP000332933"/>
    </source>
</evidence>
<dbReference type="CDD" id="cd09274">
    <property type="entry name" value="RNase_HI_RT_Ty3"/>
    <property type="match status" value="1"/>
</dbReference>
<dbReference type="EMBL" id="VJMH01006801">
    <property type="protein sequence ID" value="KAF0687996.1"/>
    <property type="molecule type" value="Genomic_DNA"/>
</dbReference>
<evidence type="ECO:0000256" key="1">
    <source>
        <dbReference type="ARBA" id="ARBA00023268"/>
    </source>
</evidence>
<feature type="domain" description="Reverse transcriptase" evidence="2">
    <location>
        <begin position="1"/>
        <end position="168"/>
    </location>
</feature>
<dbReference type="Gene3D" id="3.30.70.270">
    <property type="match status" value="2"/>
</dbReference>
<evidence type="ECO:0000313" key="3">
    <source>
        <dbReference type="EMBL" id="KAF0687996.1"/>
    </source>
</evidence>
<dbReference type="InterPro" id="IPR043502">
    <property type="entry name" value="DNA/RNA_pol_sf"/>
</dbReference>
<organism evidence="4 5">
    <name type="scientific">Aphanomyces stellatus</name>
    <dbReference type="NCBI Taxonomy" id="120398"/>
    <lineage>
        <taxon>Eukaryota</taxon>
        <taxon>Sar</taxon>
        <taxon>Stramenopiles</taxon>
        <taxon>Oomycota</taxon>
        <taxon>Saprolegniomycetes</taxon>
        <taxon>Saprolegniales</taxon>
        <taxon>Verrucalvaceae</taxon>
        <taxon>Aphanomyces</taxon>
    </lineage>
</organism>
<reference evidence="4 5" key="1">
    <citation type="submission" date="2019-03" db="EMBL/GenBank/DDBJ databases">
        <authorList>
            <person name="Gaulin E."/>
            <person name="Dumas B."/>
        </authorList>
    </citation>
    <scope>NUCLEOTIDE SEQUENCE [LARGE SCALE GENOMIC DNA]</scope>
    <source>
        <strain evidence="4">CBS 568.67</strain>
    </source>
</reference>
<dbReference type="InterPro" id="IPR000477">
    <property type="entry name" value="RT_dom"/>
</dbReference>
<reference evidence="3" key="2">
    <citation type="submission" date="2019-06" db="EMBL/GenBank/DDBJ databases">
        <title>Genomics analysis of Aphanomyces spp. identifies a new class of oomycete effector associated with host adaptation.</title>
        <authorList>
            <person name="Gaulin E."/>
        </authorList>
    </citation>
    <scope>NUCLEOTIDE SEQUENCE</scope>
    <source>
        <strain evidence="3">CBS 578.67</strain>
    </source>
</reference>
<proteinExistence type="predicted"/>
<dbReference type="PROSITE" id="PS50878">
    <property type="entry name" value="RT_POL"/>
    <property type="match status" value="1"/>
</dbReference>
<sequence>MLSRREWLRTATPDTPIRWVLDYRHVNSQSVVPKIPLPNIEDLFDRMHGSRVFTKIDLASGYHQMLVVPGARKYTAFRTHRDVYEWVVAPMGMAGMPGIWSRLMRRLFDKFDFVVVYMDDICVFSRSMDDHIQYLRVIYDVLRAEKLYARPSKCAFGVDSVDFLGHTISKDGLHVDQSKVHAIEMWSEPKSCKDVMSFVGLASYYRKFIPAFADLVRPLSGLLKKGTKWQWGEDERRAFLTIKLALQQAPVLQLPDYHKPFVVTTDASGYCCGAVISQLDANGNDRPIAFLSKRLGPHESNWPAHEKELYAIKLALGKWRHYLHGNRFDVYTDNSCCKWFMTTAVLTPKLTRWLEFSVVLTLPSTIALAS</sequence>
<dbReference type="SUPFAM" id="SSF56672">
    <property type="entry name" value="DNA/RNA polymerases"/>
    <property type="match status" value="1"/>
</dbReference>
<dbReference type="Proteomes" id="UP000332933">
    <property type="component" value="Unassembled WGS sequence"/>
</dbReference>
<dbReference type="FunFam" id="3.10.20.370:FF:000001">
    <property type="entry name" value="Retrovirus-related Pol polyprotein from transposon 17.6-like protein"/>
    <property type="match status" value="1"/>
</dbReference>
<dbReference type="InterPro" id="IPR050951">
    <property type="entry name" value="Retrovirus_Pol_polyprotein"/>
</dbReference>
<dbReference type="FunFam" id="3.30.70.270:FF:000020">
    <property type="entry name" value="Transposon Tf2-6 polyprotein-like Protein"/>
    <property type="match status" value="1"/>
</dbReference>
<protein>
    <submittedName>
        <fullName evidence="4">Aste57867_20333 protein</fullName>
    </submittedName>
</protein>
<dbReference type="Pfam" id="PF17919">
    <property type="entry name" value="RT_RNaseH_2"/>
    <property type="match status" value="1"/>
</dbReference>
<dbReference type="OrthoDB" id="161383at2759"/>
<keyword evidence="1" id="KW-0511">Multifunctional enzyme</keyword>
<dbReference type="CDD" id="cd01647">
    <property type="entry name" value="RT_LTR"/>
    <property type="match status" value="1"/>
</dbReference>
<name>A0A485LG88_9STRA</name>
<evidence type="ECO:0000313" key="4">
    <source>
        <dbReference type="EMBL" id="VFT97020.1"/>
    </source>
</evidence>
<dbReference type="EMBL" id="CAADRA010006824">
    <property type="protein sequence ID" value="VFT97020.1"/>
    <property type="molecule type" value="Genomic_DNA"/>
</dbReference>
<evidence type="ECO:0000259" key="2">
    <source>
        <dbReference type="PROSITE" id="PS50878"/>
    </source>
</evidence>
<dbReference type="PANTHER" id="PTHR37984">
    <property type="entry name" value="PROTEIN CBG26694"/>
    <property type="match status" value="1"/>
</dbReference>
<keyword evidence="5" id="KW-1185">Reference proteome</keyword>
<dbReference type="AlphaFoldDB" id="A0A485LG88"/>